<dbReference type="GO" id="GO:0005886">
    <property type="term" value="C:plasma membrane"/>
    <property type="evidence" value="ECO:0007669"/>
    <property type="project" value="UniProtKB-SubCell"/>
</dbReference>
<keyword evidence="9" id="KW-0611">Plant defense</keyword>
<evidence type="ECO:0000256" key="16">
    <source>
        <dbReference type="RuleBase" id="RU004335"/>
    </source>
</evidence>
<evidence type="ECO:0000256" key="6">
    <source>
        <dbReference type="ARBA" id="ARBA00022622"/>
    </source>
</evidence>
<dbReference type="InterPro" id="IPR014352">
    <property type="entry name" value="FERM/acyl-CoA-bd_prot_sf"/>
</dbReference>
<feature type="region of interest" description="Disordered" evidence="18">
    <location>
        <begin position="540"/>
        <end position="561"/>
    </location>
</feature>
<evidence type="ECO:0000256" key="2">
    <source>
        <dbReference type="ARBA" id="ARBA00004609"/>
    </source>
</evidence>
<feature type="signal peptide" evidence="19">
    <location>
        <begin position="1"/>
        <end position="29"/>
    </location>
</feature>
<evidence type="ECO:0000256" key="15">
    <source>
        <dbReference type="PROSITE-ProRule" id="PRU00023"/>
    </source>
</evidence>
<evidence type="ECO:0000256" key="11">
    <source>
        <dbReference type="ARBA" id="ARBA00023157"/>
    </source>
</evidence>
<feature type="domain" description="ACB" evidence="20">
    <location>
        <begin position="604"/>
        <end position="711"/>
    </location>
</feature>
<dbReference type="SUPFAM" id="SSF48403">
    <property type="entry name" value="Ankyrin repeat"/>
    <property type="match status" value="1"/>
</dbReference>
<dbReference type="FunFam" id="1.20.58.1040:FF:000003">
    <property type="entry name" value="glucan endo-1,3-beta-glucosidase 7"/>
    <property type="match status" value="1"/>
</dbReference>
<evidence type="ECO:0000256" key="18">
    <source>
        <dbReference type="SAM" id="MobiDB-lite"/>
    </source>
</evidence>
<dbReference type="FunFam" id="3.20.20.80:FF:000002">
    <property type="entry name" value="Glucan endo-1,3-beta-glucosidase 3"/>
    <property type="match status" value="1"/>
</dbReference>
<dbReference type="PROSITE" id="PS50088">
    <property type="entry name" value="ANK_REPEAT"/>
    <property type="match status" value="2"/>
</dbReference>
<dbReference type="GO" id="GO:0005975">
    <property type="term" value="P:carbohydrate metabolic process"/>
    <property type="evidence" value="ECO:0007669"/>
    <property type="project" value="InterPro"/>
</dbReference>
<dbReference type="SUPFAM" id="SSF51445">
    <property type="entry name" value="(Trans)glycosidases"/>
    <property type="match status" value="1"/>
</dbReference>
<evidence type="ECO:0000256" key="8">
    <source>
        <dbReference type="ARBA" id="ARBA00022801"/>
    </source>
</evidence>
<evidence type="ECO:0000313" key="22">
    <source>
        <dbReference type="Proteomes" id="UP000290289"/>
    </source>
</evidence>
<dbReference type="PRINTS" id="PR01415">
    <property type="entry name" value="ANKYRIN"/>
</dbReference>
<evidence type="ECO:0000256" key="13">
    <source>
        <dbReference type="ARBA" id="ARBA00033335"/>
    </source>
</evidence>
<dbReference type="GO" id="GO:0000062">
    <property type="term" value="F:fatty-acyl-CoA binding"/>
    <property type="evidence" value="ECO:0007669"/>
    <property type="project" value="InterPro"/>
</dbReference>
<keyword evidence="6" id="KW-0336">GPI-anchor</keyword>
<dbReference type="SUPFAM" id="SSF47027">
    <property type="entry name" value="Acyl-CoA binding protein"/>
    <property type="match status" value="1"/>
</dbReference>
<keyword evidence="6" id="KW-0325">Glycoprotein</keyword>
<evidence type="ECO:0000256" key="12">
    <source>
        <dbReference type="ARBA" id="ARBA00023295"/>
    </source>
</evidence>
<dbReference type="PROSITE" id="PS00587">
    <property type="entry name" value="GLYCOSYL_HYDROL_F17"/>
    <property type="match status" value="1"/>
</dbReference>
<dbReference type="InterPro" id="IPR017853">
    <property type="entry name" value="GH"/>
</dbReference>
<sequence length="872" mass="95164">MGNFALNFASSRRCILLLLVSIFVQGGEGSIGVNYGTMASDLPPPAKVAHFLLESTIINRVRLFDTNPDILRAFAHTGIAVTITIPNDQIPHLTKIRSAQQWLKTNVQPHIPATNIVRILVGNEVLSTTNKLFITGLVPAMQALHNALVDASWDRQIKVSTPHSLGILSSSTPPSSGKFRQGYDIHVLKPLLTFLQSTNSPFMVNPYPYFGYSPETLDFALFRPNPGVLDGNTKMLYTNMLDAQLDAVFSAMKLVGFEDLEIVIAETGWPSQGDPAQVGVDAQSAEDYNRNLIQHVTSGYGTPLMPNRTFETFVFSLFNENLKPGPTPERNFGLFRPDMTPTYNVGVLRHTASSTTPKNSGPGPVPVLAPASPPQSRGGKLWCLPKKGADPEALQKNIDYVCGLGLNCGPIKQGGLCFMPNTVRAHAAYAMNVYFQAMGRKDSDCDFEQTGATTAVDPNTLKLRTIGVLGTWTRQHARTQFGHGLGFRILRREETMGGEWQQLLQSIILGLIFSYLLAKLIAIVISFKEDNLSLTRARAAAPAPADTNPPPLKPEPRDDQLRSADLSSAAIEAESVVAEHGSVRNESSEADSDDDWEGVESTELDELFSAATAFVAAAAVDRQKVSSDAQLKLYGLYKIATEGPCSAPQPSALKMTARAKCLIRMGNVFLGLILVNIKIRQAWQKLGAMPPEDAMEKYIDIVTELYPNWAAGLTVKSRGGEGSASGNDSNGPMGPVFSTFVYEEESEKDLKMDAIHAFAREGEVDNLLKCIESGVSVDQKDSEGRTPLHWAVDRGHLNMTELLVSKNANVNEKDNERQTALHYAVLCDREGIAEFLVKQNADTSAKDNDGNSPCDVCESNWPWFQGAKEKSH</sequence>
<dbReference type="Pfam" id="PF07983">
    <property type="entry name" value="X8"/>
    <property type="match status" value="1"/>
</dbReference>
<keyword evidence="8 17" id="KW-0378">Hydrolase</keyword>
<evidence type="ECO:0000256" key="14">
    <source>
        <dbReference type="ARBA" id="ARBA00033417"/>
    </source>
</evidence>
<evidence type="ECO:0000259" key="20">
    <source>
        <dbReference type="PROSITE" id="PS51228"/>
    </source>
</evidence>
<evidence type="ECO:0000256" key="9">
    <source>
        <dbReference type="ARBA" id="ARBA00022821"/>
    </source>
</evidence>
<evidence type="ECO:0000313" key="21">
    <source>
        <dbReference type="EMBL" id="RXH95262.1"/>
    </source>
</evidence>
<dbReference type="InterPro" id="IPR002110">
    <property type="entry name" value="Ankyrin_rpt"/>
</dbReference>
<evidence type="ECO:0000256" key="17">
    <source>
        <dbReference type="RuleBase" id="RU004336"/>
    </source>
</evidence>
<dbReference type="EMBL" id="RDQH01000333">
    <property type="protein sequence ID" value="RXH95262.1"/>
    <property type="molecule type" value="Genomic_DNA"/>
</dbReference>
<accession>A0A498JNU5</accession>
<comment type="similarity">
    <text evidence="4 16">Belongs to the glycosyl hydrolase 17 family.</text>
</comment>
<evidence type="ECO:0000256" key="4">
    <source>
        <dbReference type="ARBA" id="ARBA00008773"/>
    </source>
</evidence>
<keyword evidence="12 17" id="KW-0326">Glycosidase</keyword>
<evidence type="ECO:0000256" key="5">
    <source>
        <dbReference type="ARBA" id="ARBA00012780"/>
    </source>
</evidence>
<dbReference type="AlphaFoldDB" id="A0A498JNU5"/>
<keyword evidence="11" id="KW-1015">Disulfide bond</keyword>
<dbReference type="InterPro" id="IPR044965">
    <property type="entry name" value="Glyco_hydro_17_plant"/>
</dbReference>
<comment type="similarity">
    <text evidence="3">Belongs to the ACBP family.</text>
</comment>
<evidence type="ECO:0000256" key="7">
    <source>
        <dbReference type="ARBA" id="ARBA00022729"/>
    </source>
</evidence>
<name>A0A498JNU5_MALDO</name>
<reference evidence="21 22" key="1">
    <citation type="submission" date="2018-10" db="EMBL/GenBank/DDBJ databases">
        <title>A high-quality apple genome assembly.</title>
        <authorList>
            <person name="Hu J."/>
        </authorList>
    </citation>
    <scope>NUCLEOTIDE SEQUENCE [LARGE SCALE GENOMIC DNA]</scope>
    <source>
        <strain evidence="22">cv. HFTH1</strain>
        <tissue evidence="21">Young leaf</tissue>
    </source>
</reference>
<evidence type="ECO:0000256" key="1">
    <source>
        <dbReference type="ARBA" id="ARBA00000382"/>
    </source>
</evidence>
<dbReference type="InterPro" id="IPR000582">
    <property type="entry name" value="Acyl-CoA-binding_protein"/>
</dbReference>
<feature type="repeat" description="ANK" evidence="15">
    <location>
        <begin position="783"/>
        <end position="815"/>
    </location>
</feature>
<feature type="repeat" description="ANK" evidence="15">
    <location>
        <begin position="816"/>
        <end position="848"/>
    </location>
</feature>
<keyword evidence="6" id="KW-0449">Lipoprotein</keyword>
<dbReference type="SMART" id="SM00248">
    <property type="entry name" value="ANK"/>
    <property type="match status" value="3"/>
</dbReference>
<dbReference type="InterPro" id="IPR036770">
    <property type="entry name" value="Ankyrin_rpt-contain_sf"/>
</dbReference>
<feature type="chain" id="PRO_5019839203" description="glucan endo-1,3-beta-D-glucosidase" evidence="19">
    <location>
        <begin position="30"/>
        <end position="872"/>
    </location>
</feature>
<dbReference type="Pfam" id="PF12796">
    <property type="entry name" value="Ank_2"/>
    <property type="match status" value="1"/>
</dbReference>
<dbReference type="PROSITE" id="PS51228">
    <property type="entry name" value="ACB_2"/>
    <property type="match status" value="1"/>
</dbReference>
<dbReference type="Proteomes" id="UP000290289">
    <property type="component" value="Chromosome 7"/>
</dbReference>
<comment type="catalytic activity">
    <reaction evidence="1">
        <text>Hydrolysis of (1-&gt;3)-beta-D-glucosidic linkages in (1-&gt;3)-beta-D-glucans.</text>
        <dbReference type="EC" id="3.2.1.39"/>
    </reaction>
</comment>
<keyword evidence="15" id="KW-0040">ANK repeat</keyword>
<organism evidence="21 22">
    <name type="scientific">Malus domestica</name>
    <name type="common">Apple</name>
    <name type="synonym">Pyrus malus</name>
    <dbReference type="NCBI Taxonomy" id="3750"/>
    <lineage>
        <taxon>Eukaryota</taxon>
        <taxon>Viridiplantae</taxon>
        <taxon>Streptophyta</taxon>
        <taxon>Embryophyta</taxon>
        <taxon>Tracheophyta</taxon>
        <taxon>Spermatophyta</taxon>
        <taxon>Magnoliopsida</taxon>
        <taxon>eudicotyledons</taxon>
        <taxon>Gunneridae</taxon>
        <taxon>Pentapetalae</taxon>
        <taxon>rosids</taxon>
        <taxon>fabids</taxon>
        <taxon>Rosales</taxon>
        <taxon>Rosaceae</taxon>
        <taxon>Amygdaloideae</taxon>
        <taxon>Maleae</taxon>
        <taxon>Malus</taxon>
    </lineage>
</organism>
<dbReference type="GO" id="GO:0098552">
    <property type="term" value="C:side of membrane"/>
    <property type="evidence" value="ECO:0007669"/>
    <property type="project" value="UniProtKB-KW"/>
</dbReference>
<dbReference type="GO" id="GO:0006952">
    <property type="term" value="P:defense response"/>
    <property type="evidence" value="ECO:0007669"/>
    <property type="project" value="UniProtKB-KW"/>
</dbReference>
<evidence type="ECO:0000256" key="3">
    <source>
        <dbReference type="ARBA" id="ARBA00005567"/>
    </source>
</evidence>
<comment type="subcellular location">
    <subcellularLocation>
        <location evidence="2">Cell membrane</location>
        <topology evidence="2">Lipid-anchor</topology>
        <topology evidence="2">GPI-anchor</topology>
    </subcellularLocation>
</comment>
<dbReference type="GO" id="GO:0042973">
    <property type="term" value="F:glucan endo-1,3-beta-D-glucosidase activity"/>
    <property type="evidence" value="ECO:0007669"/>
    <property type="project" value="UniProtKB-EC"/>
</dbReference>
<dbReference type="Gene3D" id="1.20.80.10">
    <property type="match status" value="1"/>
</dbReference>
<dbReference type="Pfam" id="PF00332">
    <property type="entry name" value="Glyco_hydro_17"/>
    <property type="match status" value="1"/>
</dbReference>
<keyword evidence="6" id="KW-0472">Membrane</keyword>
<keyword evidence="22" id="KW-1185">Reference proteome</keyword>
<dbReference type="InterPro" id="IPR012946">
    <property type="entry name" value="X8"/>
</dbReference>
<dbReference type="Pfam" id="PF00887">
    <property type="entry name" value="ACBP"/>
    <property type="match status" value="1"/>
</dbReference>
<dbReference type="EC" id="3.2.1.39" evidence="5"/>
<dbReference type="PANTHER" id="PTHR32227">
    <property type="entry name" value="GLUCAN ENDO-1,3-BETA-GLUCOSIDASE BG1-RELATED-RELATED"/>
    <property type="match status" value="1"/>
</dbReference>
<dbReference type="SMART" id="SM00768">
    <property type="entry name" value="X8"/>
    <property type="match status" value="1"/>
</dbReference>
<evidence type="ECO:0000256" key="19">
    <source>
        <dbReference type="SAM" id="SignalP"/>
    </source>
</evidence>
<evidence type="ECO:0000256" key="10">
    <source>
        <dbReference type="ARBA" id="ARBA00023121"/>
    </source>
</evidence>
<keyword evidence="10" id="KW-0446">Lipid-binding</keyword>
<protein>
    <recommendedName>
        <fullName evidence="5">glucan endo-1,3-beta-D-glucosidase</fullName>
        <ecNumber evidence="5">3.2.1.39</ecNumber>
    </recommendedName>
    <alternativeName>
        <fullName evidence="13">(1-&gt;3)-beta-glucan endohydrolase</fullName>
    </alternativeName>
    <alternativeName>
        <fullName evidence="14">Beta-1,3-endoglucanase</fullName>
    </alternativeName>
</protein>
<comment type="caution">
    <text evidence="21">The sequence shown here is derived from an EMBL/GenBank/DDBJ whole genome shotgun (WGS) entry which is preliminary data.</text>
</comment>
<gene>
    <name evidence="21" type="ORF">DVH24_024946</name>
</gene>
<dbReference type="PROSITE" id="PS50297">
    <property type="entry name" value="ANK_REP_REGION"/>
    <property type="match status" value="2"/>
</dbReference>
<dbReference type="STRING" id="3750.A0A498JNU5"/>
<feature type="region of interest" description="Disordered" evidence="18">
    <location>
        <begin position="576"/>
        <end position="596"/>
    </location>
</feature>
<dbReference type="Gene3D" id="1.25.40.20">
    <property type="entry name" value="Ankyrin repeat-containing domain"/>
    <property type="match status" value="1"/>
</dbReference>
<dbReference type="Gene3D" id="3.20.20.80">
    <property type="entry name" value="Glycosidases"/>
    <property type="match status" value="1"/>
</dbReference>
<keyword evidence="7 19" id="KW-0732">Signal</keyword>
<dbReference type="InterPro" id="IPR035984">
    <property type="entry name" value="Acyl-CoA-binding_sf"/>
</dbReference>
<dbReference type="InterPro" id="IPR000490">
    <property type="entry name" value="Glyco_hydro_17"/>
</dbReference>
<dbReference type="Gene3D" id="1.20.58.1040">
    <property type="match status" value="1"/>
</dbReference>
<proteinExistence type="inferred from homology"/>